<feature type="domain" description="KIF21A/B second helical" evidence="5">
    <location>
        <begin position="127"/>
        <end position="230"/>
    </location>
</feature>
<dbReference type="GO" id="GO:0007018">
    <property type="term" value="P:microtubule-based movement"/>
    <property type="evidence" value="ECO:0007669"/>
    <property type="project" value="InterPro"/>
</dbReference>
<proteinExistence type="predicted"/>
<dbReference type="OrthoDB" id="6423527at2759"/>
<keyword evidence="1" id="KW-0963">Cytoplasm</keyword>
<feature type="coiled-coil region" evidence="4">
    <location>
        <begin position="147"/>
        <end position="188"/>
    </location>
</feature>
<protein>
    <submittedName>
        <fullName evidence="6">Kinesin-like protein KIF21A</fullName>
    </submittedName>
</protein>
<dbReference type="EMBL" id="KK112404">
    <property type="protein sequence ID" value="KFM57571.1"/>
    <property type="molecule type" value="Genomic_DNA"/>
</dbReference>
<dbReference type="InterPro" id="IPR027640">
    <property type="entry name" value="Kinesin-like_fam"/>
</dbReference>
<reference evidence="6 7" key="1">
    <citation type="submission" date="2013-11" db="EMBL/GenBank/DDBJ databases">
        <title>Genome sequencing of Stegodyphus mimosarum.</title>
        <authorList>
            <person name="Bechsgaard J."/>
        </authorList>
    </citation>
    <scope>NUCLEOTIDE SEQUENCE [LARGE SCALE GENOMIC DNA]</scope>
</reference>
<dbReference type="InterPro" id="IPR056532">
    <property type="entry name" value="KIF21A/B_hel_2"/>
</dbReference>
<organism evidence="6 7">
    <name type="scientific">Stegodyphus mimosarum</name>
    <name type="common">African social velvet spider</name>
    <dbReference type="NCBI Taxonomy" id="407821"/>
    <lineage>
        <taxon>Eukaryota</taxon>
        <taxon>Metazoa</taxon>
        <taxon>Ecdysozoa</taxon>
        <taxon>Arthropoda</taxon>
        <taxon>Chelicerata</taxon>
        <taxon>Arachnida</taxon>
        <taxon>Araneae</taxon>
        <taxon>Araneomorphae</taxon>
        <taxon>Entelegynae</taxon>
        <taxon>Eresoidea</taxon>
        <taxon>Eresidae</taxon>
        <taxon>Stegodyphus</taxon>
    </lineage>
</organism>
<dbReference type="Proteomes" id="UP000054359">
    <property type="component" value="Unassembled WGS sequence"/>
</dbReference>
<evidence type="ECO:0000256" key="4">
    <source>
        <dbReference type="SAM" id="Coils"/>
    </source>
</evidence>
<evidence type="ECO:0000256" key="1">
    <source>
        <dbReference type="ARBA" id="ARBA00022490"/>
    </source>
</evidence>
<name>A0A087SXI2_STEMI</name>
<dbReference type="OMA" id="ENIKECQ"/>
<dbReference type="CDD" id="cd22248">
    <property type="entry name" value="Rcc_KIF21"/>
    <property type="match status" value="1"/>
</dbReference>
<feature type="non-terminal residue" evidence="6">
    <location>
        <position position="231"/>
    </location>
</feature>
<accession>A0A087SXI2</accession>
<evidence type="ECO:0000256" key="2">
    <source>
        <dbReference type="ARBA" id="ARBA00022701"/>
    </source>
</evidence>
<dbReference type="GO" id="GO:0005875">
    <property type="term" value="C:microtubule associated complex"/>
    <property type="evidence" value="ECO:0007669"/>
    <property type="project" value="TreeGrafter"/>
</dbReference>
<feature type="coiled-coil region" evidence="4">
    <location>
        <begin position="15"/>
        <end position="95"/>
    </location>
</feature>
<keyword evidence="7" id="KW-1185">Reference proteome</keyword>
<keyword evidence="3 4" id="KW-0175">Coiled coil</keyword>
<evidence type="ECO:0000313" key="6">
    <source>
        <dbReference type="EMBL" id="KFM57571.1"/>
    </source>
</evidence>
<evidence type="ECO:0000256" key="3">
    <source>
        <dbReference type="ARBA" id="ARBA00023054"/>
    </source>
</evidence>
<dbReference type="GO" id="GO:0007052">
    <property type="term" value="P:mitotic spindle organization"/>
    <property type="evidence" value="ECO:0007669"/>
    <property type="project" value="TreeGrafter"/>
</dbReference>
<dbReference type="Pfam" id="PF25764">
    <property type="entry name" value="KIF21A_4th"/>
    <property type="match status" value="1"/>
</dbReference>
<dbReference type="STRING" id="407821.A0A087SXI2"/>
<dbReference type="PANTHER" id="PTHR47969:SF28">
    <property type="entry name" value="KINESIN-LIKE PROTEIN KIF21B"/>
    <property type="match status" value="1"/>
</dbReference>
<dbReference type="PANTHER" id="PTHR47969">
    <property type="entry name" value="CHROMOSOME-ASSOCIATED KINESIN KIF4A-RELATED"/>
    <property type="match status" value="1"/>
</dbReference>
<sequence>MQVVKKEHVQVMRNQAQYERHIHQLKNEVAEMKKTKVRLINKMKEDNQRHLQAEQRRNREIAQLKKQSRLKENQIRTLEAEKRKKDTVLKRKQEELMALRKSAKPMSDRVAGRVPQSNTFIINRRQPFSPKIAKSRWQNLEKSINQLVISKQSINNIERDMERYLKERDRLTRKLEHLMKKRNEAAVEKKSAEIVQDFDDNIETLRANIDYCQENIKECQSSIVQMEEAKV</sequence>
<evidence type="ECO:0000313" key="7">
    <source>
        <dbReference type="Proteomes" id="UP000054359"/>
    </source>
</evidence>
<gene>
    <name evidence="6" type="ORF">X975_08055</name>
</gene>
<dbReference type="Pfam" id="PF23203">
    <property type="entry name" value="KIF21A"/>
    <property type="match status" value="1"/>
</dbReference>
<dbReference type="GO" id="GO:0051231">
    <property type="term" value="P:spindle elongation"/>
    <property type="evidence" value="ECO:0007669"/>
    <property type="project" value="TreeGrafter"/>
</dbReference>
<dbReference type="AlphaFoldDB" id="A0A087SXI2"/>
<keyword evidence="2" id="KW-0493">Microtubule</keyword>
<evidence type="ECO:0000259" key="5">
    <source>
        <dbReference type="Pfam" id="PF23203"/>
    </source>
</evidence>
<dbReference type="GO" id="GO:0003777">
    <property type="term" value="F:microtubule motor activity"/>
    <property type="evidence" value="ECO:0007669"/>
    <property type="project" value="InterPro"/>
</dbReference>
<dbReference type="GO" id="GO:0005874">
    <property type="term" value="C:microtubule"/>
    <property type="evidence" value="ECO:0007669"/>
    <property type="project" value="UniProtKB-KW"/>
</dbReference>